<keyword evidence="2" id="KW-1185">Reference proteome</keyword>
<evidence type="ECO:0000313" key="2">
    <source>
        <dbReference type="Proteomes" id="UP001500187"/>
    </source>
</evidence>
<name>A0ABP9AYZ2_9MICC</name>
<gene>
    <name evidence="1" type="ORF">GCM10023352_01020</name>
</gene>
<protein>
    <submittedName>
        <fullName evidence="1">Uncharacterized protein</fullName>
    </submittedName>
</protein>
<organism evidence="1 2">
    <name type="scientific">Rothia endophytica</name>
    <dbReference type="NCBI Taxonomy" id="1324766"/>
    <lineage>
        <taxon>Bacteria</taxon>
        <taxon>Bacillati</taxon>
        <taxon>Actinomycetota</taxon>
        <taxon>Actinomycetes</taxon>
        <taxon>Micrococcales</taxon>
        <taxon>Micrococcaceae</taxon>
        <taxon>Rothia</taxon>
    </lineage>
</organism>
<accession>A0ABP9AYZ2</accession>
<evidence type="ECO:0000313" key="1">
    <source>
        <dbReference type="EMBL" id="GAA4787288.1"/>
    </source>
</evidence>
<dbReference type="Proteomes" id="UP001500187">
    <property type="component" value="Unassembled WGS sequence"/>
</dbReference>
<comment type="caution">
    <text evidence="1">The sequence shown here is derived from an EMBL/GenBank/DDBJ whole genome shotgun (WGS) entry which is preliminary data.</text>
</comment>
<reference evidence="2" key="1">
    <citation type="journal article" date="2019" name="Int. J. Syst. Evol. Microbiol.">
        <title>The Global Catalogue of Microorganisms (GCM) 10K type strain sequencing project: providing services to taxonomists for standard genome sequencing and annotation.</title>
        <authorList>
            <consortium name="The Broad Institute Genomics Platform"/>
            <consortium name="The Broad Institute Genome Sequencing Center for Infectious Disease"/>
            <person name="Wu L."/>
            <person name="Ma J."/>
        </authorList>
    </citation>
    <scope>NUCLEOTIDE SEQUENCE [LARGE SCALE GENOMIC DNA]</scope>
    <source>
        <strain evidence="2">JCM 18541</strain>
    </source>
</reference>
<sequence>MASTVDIMAAVGRGGLGSDAAASASASASGLAARVREWARALGAHIDTEVQELESIAAESRAYSLENWRSQAAVAFRDALVQEQVANATFQGELETAATSTRHAGESIAASLDALAATLGGVGALIDNALLGMSQVEGVLDDVIAHADRSGLTLLQNELQSHLADPLLNQVAGALSQVGR</sequence>
<dbReference type="EMBL" id="BAABKP010000001">
    <property type="protein sequence ID" value="GAA4787288.1"/>
    <property type="molecule type" value="Genomic_DNA"/>
</dbReference>
<dbReference type="RefSeq" id="WP_345443330.1">
    <property type="nucleotide sequence ID" value="NZ_BAABKP010000001.1"/>
</dbReference>
<proteinExistence type="predicted"/>